<keyword evidence="4" id="KW-0479">Metal-binding</keyword>
<keyword evidence="8" id="KW-0482">Metalloprotease</keyword>
<dbReference type="SUPFAM" id="SSF140856">
    <property type="entry name" value="USP8 N-terminal domain-like"/>
    <property type="match status" value="1"/>
</dbReference>
<evidence type="ECO:0000256" key="3">
    <source>
        <dbReference type="ARBA" id="ARBA00022670"/>
    </source>
</evidence>
<feature type="compositionally biased region" description="Low complexity" evidence="10">
    <location>
        <begin position="440"/>
        <end position="460"/>
    </location>
</feature>
<keyword evidence="7" id="KW-0862">Zinc</keyword>
<evidence type="ECO:0000256" key="7">
    <source>
        <dbReference type="ARBA" id="ARBA00022833"/>
    </source>
</evidence>
<keyword evidence="13" id="KW-1185">Reference proteome</keyword>
<evidence type="ECO:0000259" key="11">
    <source>
        <dbReference type="PROSITE" id="PS50249"/>
    </source>
</evidence>
<feature type="compositionally biased region" description="Polar residues" evidence="10">
    <location>
        <begin position="328"/>
        <end position="341"/>
    </location>
</feature>
<dbReference type="GO" id="GO:0016020">
    <property type="term" value="C:membrane"/>
    <property type="evidence" value="ECO:0007669"/>
    <property type="project" value="TreeGrafter"/>
</dbReference>
<feature type="compositionally biased region" description="Low complexity" evidence="10">
    <location>
        <begin position="391"/>
        <end position="413"/>
    </location>
</feature>
<comment type="caution">
    <text evidence="12">The sequence shown here is derived from an EMBL/GenBank/DDBJ whole genome shotgun (WGS) entry which is preliminary data.</text>
</comment>
<dbReference type="InterPro" id="IPR015063">
    <property type="entry name" value="USP8_dimer"/>
</dbReference>
<protein>
    <recommendedName>
        <fullName evidence="11">MPN domain-containing protein</fullName>
    </recommendedName>
</protein>
<evidence type="ECO:0000256" key="4">
    <source>
        <dbReference type="ARBA" id="ARBA00022723"/>
    </source>
</evidence>
<dbReference type="SMART" id="SM00232">
    <property type="entry name" value="JAB_MPN"/>
    <property type="match status" value="1"/>
</dbReference>
<gene>
    <name evidence="12" type="ORF">RB653_001231</name>
</gene>
<dbReference type="PANTHER" id="PTHR12947:SF13">
    <property type="entry name" value="FI19924P1"/>
    <property type="match status" value="1"/>
</dbReference>
<dbReference type="AlphaFoldDB" id="A0AAN7U4Q2"/>
<evidence type="ECO:0000256" key="1">
    <source>
        <dbReference type="ARBA" id="ARBA00001947"/>
    </source>
</evidence>
<dbReference type="SUPFAM" id="SSF102712">
    <property type="entry name" value="JAB1/MPN domain"/>
    <property type="match status" value="1"/>
</dbReference>
<feature type="compositionally biased region" description="Low complexity" evidence="10">
    <location>
        <begin position="369"/>
        <end position="383"/>
    </location>
</feature>
<comment type="similarity">
    <text evidence="2">Belongs to the peptidase M67C family.</text>
</comment>
<evidence type="ECO:0000256" key="5">
    <source>
        <dbReference type="ARBA" id="ARBA00022786"/>
    </source>
</evidence>
<evidence type="ECO:0000256" key="2">
    <source>
        <dbReference type="ARBA" id="ARBA00010981"/>
    </source>
</evidence>
<dbReference type="Proteomes" id="UP001344447">
    <property type="component" value="Unassembled WGS sequence"/>
</dbReference>
<dbReference type="Pfam" id="PF08969">
    <property type="entry name" value="USP8_dimer"/>
    <property type="match status" value="1"/>
</dbReference>
<dbReference type="PROSITE" id="PS50249">
    <property type="entry name" value="MPN"/>
    <property type="match status" value="1"/>
</dbReference>
<feature type="compositionally biased region" description="Polar residues" evidence="10">
    <location>
        <begin position="414"/>
        <end position="435"/>
    </location>
</feature>
<comment type="cofactor">
    <cofactor evidence="1">
        <name>Zn(2+)</name>
        <dbReference type="ChEBI" id="CHEBI:29105"/>
    </cofactor>
</comment>
<dbReference type="GO" id="GO:0061578">
    <property type="term" value="F:K63-linked deubiquitinase activity"/>
    <property type="evidence" value="ECO:0007669"/>
    <property type="project" value="InterPro"/>
</dbReference>
<keyword evidence="9" id="KW-0175">Coiled coil</keyword>
<reference evidence="12 13" key="1">
    <citation type="submission" date="2023-11" db="EMBL/GenBank/DDBJ databases">
        <title>Dfirmibasis_genome.</title>
        <authorList>
            <person name="Edelbroek B."/>
            <person name="Kjellin J."/>
            <person name="Jerlstrom-Hultqvist J."/>
            <person name="Soderbom F."/>
        </authorList>
    </citation>
    <scope>NUCLEOTIDE SEQUENCE [LARGE SCALE GENOMIC DNA]</scope>
    <source>
        <strain evidence="12 13">TNS-C-14</strain>
    </source>
</reference>
<evidence type="ECO:0000313" key="12">
    <source>
        <dbReference type="EMBL" id="KAK5581201.1"/>
    </source>
</evidence>
<evidence type="ECO:0000256" key="8">
    <source>
        <dbReference type="ARBA" id="ARBA00023049"/>
    </source>
</evidence>
<dbReference type="GO" id="GO:0140492">
    <property type="term" value="F:metal-dependent deubiquitinase activity"/>
    <property type="evidence" value="ECO:0007669"/>
    <property type="project" value="InterPro"/>
</dbReference>
<evidence type="ECO:0000313" key="13">
    <source>
        <dbReference type="Proteomes" id="UP001344447"/>
    </source>
</evidence>
<dbReference type="Gene3D" id="1.20.58.80">
    <property type="entry name" value="Phosphotransferase system, lactose/cellobiose-type IIA subunit"/>
    <property type="match status" value="1"/>
</dbReference>
<dbReference type="GO" id="GO:0005768">
    <property type="term" value="C:endosome"/>
    <property type="evidence" value="ECO:0007669"/>
    <property type="project" value="TreeGrafter"/>
</dbReference>
<dbReference type="Gene3D" id="3.40.140.10">
    <property type="entry name" value="Cytidine Deaminase, domain 2"/>
    <property type="match status" value="1"/>
</dbReference>
<proteinExistence type="inferred from homology"/>
<dbReference type="CDD" id="cd08066">
    <property type="entry name" value="MPN_AMSH_like"/>
    <property type="match status" value="1"/>
</dbReference>
<feature type="region of interest" description="Disordered" evidence="10">
    <location>
        <begin position="284"/>
        <end position="497"/>
    </location>
</feature>
<evidence type="ECO:0000256" key="9">
    <source>
        <dbReference type="SAM" id="Coils"/>
    </source>
</evidence>
<feature type="compositionally biased region" description="Polar residues" evidence="10">
    <location>
        <begin position="461"/>
        <end position="477"/>
    </location>
</feature>
<dbReference type="InterPro" id="IPR037518">
    <property type="entry name" value="MPN"/>
</dbReference>
<dbReference type="FunFam" id="3.40.140.10:FF:000033">
    <property type="entry name" value="AMSH-like protease sst2"/>
    <property type="match status" value="1"/>
</dbReference>
<dbReference type="EMBL" id="JAVFKY010000002">
    <property type="protein sequence ID" value="KAK5581201.1"/>
    <property type="molecule type" value="Genomic_DNA"/>
</dbReference>
<feature type="compositionally biased region" description="Pro residues" evidence="10">
    <location>
        <begin position="310"/>
        <end position="319"/>
    </location>
</feature>
<dbReference type="InterPro" id="IPR000555">
    <property type="entry name" value="JAMM/MPN+_dom"/>
</dbReference>
<dbReference type="Pfam" id="PF01398">
    <property type="entry name" value="JAB"/>
    <property type="match status" value="1"/>
</dbReference>
<keyword evidence="5" id="KW-0833">Ubl conjugation pathway</keyword>
<feature type="domain" description="MPN" evidence="11">
    <location>
        <begin position="506"/>
        <end position="635"/>
    </location>
</feature>
<evidence type="ECO:0000256" key="10">
    <source>
        <dbReference type="SAM" id="MobiDB-lite"/>
    </source>
</evidence>
<keyword evidence="3" id="KW-0645">Protease</keyword>
<dbReference type="PANTHER" id="PTHR12947">
    <property type="entry name" value="AMSH-LIKE PROTEASE"/>
    <property type="match status" value="1"/>
</dbReference>
<evidence type="ECO:0000256" key="6">
    <source>
        <dbReference type="ARBA" id="ARBA00022801"/>
    </source>
</evidence>
<feature type="coiled-coil region" evidence="9">
    <location>
        <begin position="88"/>
        <end position="261"/>
    </location>
</feature>
<feature type="compositionally biased region" description="Polar residues" evidence="10">
    <location>
        <begin position="485"/>
        <end position="494"/>
    </location>
</feature>
<dbReference type="GO" id="GO:0070536">
    <property type="term" value="P:protein K63-linked deubiquitination"/>
    <property type="evidence" value="ECO:0007669"/>
    <property type="project" value="InterPro"/>
</dbReference>
<dbReference type="GO" id="GO:0006508">
    <property type="term" value="P:proteolysis"/>
    <property type="evidence" value="ECO:0007669"/>
    <property type="project" value="UniProtKB-KW"/>
</dbReference>
<accession>A0AAN7U4Q2</accession>
<sequence>MAAELPFYIASSVEELVKEHVEGVEVDKNFSIFHYLATCNNLVKQADIYRFEGDIERTYIYSFRFCIIILEKLPKHPDFNKESFRKSRNEIKRKAEIKLKELEGLKETLKKGYERIKQKKEQERIRIEKEKEKERIFKQERLKLEQEQQLLKEKEEQRNKENLEFENEILRLKEAEDFENRKLQAQKEIKKKTSDRTYELLRQEALLEERKRLQVIENEKKRILAEKQEALEREFQKQILEQQEKERLEKERLEKEEQLRLASLPPPPPDYSSFDSDQLLDLIDNNKKSNTGNNQNVDQLDSGYLLDPSFLPPPPPVIPPQEIKDNDSSNSAPSPQTQLLITQPPHIPNNEKKLPPIYTSTSPIQFGYPSLNSNNNPPSFSLQSPPPPQNNTPFIQQYQQQQQSPPIQSPTNNINKHNIPQYNNYNSKPVSNNLNPLPPQYYQQQHQHQHQLPKLPQYQPVQNNPISANGSAQQPVVNSPPPPTISNKPNIDSSEASKKYSKLRKIIVHGEVFQEFMRLAENNTKRSIETCGILSGTLSNDIFRITTIIIPKQEGTTDTCNTIEEHEIFEYQLENDLLTLGWIHTHPTQDCFLSAVDVHTHCSYQYLLQEAIAVVISPKANPNFGIFRLTDPPGLETVQKCKLKSFHPHPPVNGIPIYTKVDHVDLIWGRKSDSKVVDLRLLKK</sequence>
<dbReference type="GO" id="GO:0046872">
    <property type="term" value="F:metal ion binding"/>
    <property type="evidence" value="ECO:0007669"/>
    <property type="project" value="UniProtKB-KW"/>
</dbReference>
<keyword evidence="6" id="KW-0378">Hydrolase</keyword>
<organism evidence="12 13">
    <name type="scientific">Dictyostelium firmibasis</name>
    <dbReference type="NCBI Taxonomy" id="79012"/>
    <lineage>
        <taxon>Eukaryota</taxon>
        <taxon>Amoebozoa</taxon>
        <taxon>Evosea</taxon>
        <taxon>Eumycetozoa</taxon>
        <taxon>Dictyostelia</taxon>
        <taxon>Dictyosteliales</taxon>
        <taxon>Dictyosteliaceae</taxon>
        <taxon>Dictyostelium</taxon>
    </lineage>
</organism>
<name>A0AAN7U4Q2_9MYCE</name>
<dbReference type="InterPro" id="IPR044098">
    <property type="entry name" value="STAMBP/STALP-like_MPN"/>
</dbReference>